<evidence type="ECO:0000256" key="2">
    <source>
        <dbReference type="ARBA" id="ARBA00022741"/>
    </source>
</evidence>
<keyword evidence="9" id="KW-1185">Reference proteome</keyword>
<feature type="domain" description="Protein kinase" evidence="7">
    <location>
        <begin position="242"/>
        <end position="501"/>
    </location>
</feature>
<evidence type="ECO:0000256" key="5">
    <source>
        <dbReference type="PROSITE-ProRule" id="PRU10141"/>
    </source>
</evidence>
<dbReference type="SMART" id="SM00220">
    <property type="entry name" value="S_TKc"/>
    <property type="match status" value="1"/>
</dbReference>
<dbReference type="InterPro" id="IPR011009">
    <property type="entry name" value="Kinase-like_dom_sf"/>
</dbReference>
<dbReference type="GO" id="GO:0004674">
    <property type="term" value="F:protein serine/threonine kinase activity"/>
    <property type="evidence" value="ECO:0007669"/>
    <property type="project" value="TreeGrafter"/>
</dbReference>
<dbReference type="Gene3D" id="1.10.510.10">
    <property type="entry name" value="Transferase(Phosphotransferase) domain 1"/>
    <property type="match status" value="1"/>
</dbReference>
<dbReference type="STRING" id="3076.A0A2P6TI74"/>
<dbReference type="AlphaFoldDB" id="A0A2P6TI74"/>
<feature type="chain" id="PRO_5015176754" evidence="6">
    <location>
        <begin position="22"/>
        <end position="509"/>
    </location>
</feature>
<evidence type="ECO:0000313" key="8">
    <source>
        <dbReference type="EMBL" id="PRW33966.1"/>
    </source>
</evidence>
<keyword evidence="4 5" id="KW-0067">ATP-binding</keyword>
<evidence type="ECO:0000256" key="3">
    <source>
        <dbReference type="ARBA" id="ARBA00022777"/>
    </source>
</evidence>
<evidence type="ECO:0000313" key="9">
    <source>
        <dbReference type="Proteomes" id="UP000239899"/>
    </source>
</evidence>
<dbReference type="Proteomes" id="UP000239899">
    <property type="component" value="Unassembled WGS sequence"/>
</dbReference>
<keyword evidence="6" id="KW-0732">Signal</keyword>
<dbReference type="GO" id="GO:0005524">
    <property type="term" value="F:ATP binding"/>
    <property type="evidence" value="ECO:0007669"/>
    <property type="project" value="UniProtKB-UniRule"/>
</dbReference>
<evidence type="ECO:0000256" key="4">
    <source>
        <dbReference type="ARBA" id="ARBA00022840"/>
    </source>
</evidence>
<organism evidence="8 9">
    <name type="scientific">Chlorella sorokiniana</name>
    <name type="common">Freshwater green alga</name>
    <dbReference type="NCBI Taxonomy" id="3076"/>
    <lineage>
        <taxon>Eukaryota</taxon>
        <taxon>Viridiplantae</taxon>
        <taxon>Chlorophyta</taxon>
        <taxon>core chlorophytes</taxon>
        <taxon>Trebouxiophyceae</taxon>
        <taxon>Chlorellales</taxon>
        <taxon>Chlorellaceae</taxon>
        <taxon>Chlorella clade</taxon>
        <taxon>Chlorella</taxon>
    </lineage>
</organism>
<dbReference type="InterPro" id="IPR008271">
    <property type="entry name" value="Ser/Thr_kinase_AS"/>
</dbReference>
<evidence type="ECO:0000259" key="7">
    <source>
        <dbReference type="PROSITE" id="PS50011"/>
    </source>
</evidence>
<dbReference type="PROSITE" id="PS50011">
    <property type="entry name" value="PROTEIN_KINASE_DOM"/>
    <property type="match status" value="1"/>
</dbReference>
<feature type="binding site" evidence="5">
    <location>
        <position position="269"/>
    </location>
    <ligand>
        <name>ATP</name>
        <dbReference type="ChEBI" id="CHEBI:30616"/>
    </ligand>
</feature>
<dbReference type="EMBL" id="LHPG02000015">
    <property type="protein sequence ID" value="PRW33966.1"/>
    <property type="molecule type" value="Genomic_DNA"/>
</dbReference>
<dbReference type="SUPFAM" id="SSF56112">
    <property type="entry name" value="Protein kinase-like (PK-like)"/>
    <property type="match status" value="1"/>
</dbReference>
<dbReference type="OrthoDB" id="2013833at2759"/>
<evidence type="ECO:0000256" key="6">
    <source>
        <dbReference type="SAM" id="SignalP"/>
    </source>
</evidence>
<dbReference type="PANTHER" id="PTHR44329:SF288">
    <property type="entry name" value="MITOGEN-ACTIVATED PROTEIN KINASE KINASE KINASE 20"/>
    <property type="match status" value="1"/>
</dbReference>
<feature type="signal peptide" evidence="6">
    <location>
        <begin position="1"/>
        <end position="21"/>
    </location>
</feature>
<accession>A0A2P6TI74</accession>
<dbReference type="Pfam" id="PF00069">
    <property type="entry name" value="Pkinase"/>
    <property type="match status" value="1"/>
</dbReference>
<dbReference type="PANTHER" id="PTHR44329">
    <property type="entry name" value="SERINE/THREONINE-PROTEIN KINASE TNNI3K-RELATED"/>
    <property type="match status" value="1"/>
</dbReference>
<dbReference type="InterPro" id="IPR051681">
    <property type="entry name" value="Ser/Thr_Kinases-Pseudokinases"/>
</dbReference>
<keyword evidence="1" id="KW-0808">Transferase</keyword>
<keyword evidence="2 5" id="KW-0547">Nucleotide-binding</keyword>
<dbReference type="InterPro" id="IPR017441">
    <property type="entry name" value="Protein_kinase_ATP_BS"/>
</dbReference>
<keyword evidence="3" id="KW-0418">Kinase</keyword>
<comment type="caution">
    <text evidence="8">The sequence shown here is derived from an EMBL/GenBank/DDBJ whole genome shotgun (WGS) entry which is preliminary data.</text>
</comment>
<dbReference type="PROSITE" id="PS00107">
    <property type="entry name" value="PROTEIN_KINASE_ATP"/>
    <property type="match status" value="1"/>
</dbReference>
<gene>
    <name evidence="8" type="ORF">C2E21_7198</name>
</gene>
<evidence type="ECO:0000256" key="1">
    <source>
        <dbReference type="ARBA" id="ARBA00022679"/>
    </source>
</evidence>
<name>A0A2P6TI74_CHLSO</name>
<dbReference type="PROSITE" id="PS00108">
    <property type="entry name" value="PROTEIN_KINASE_ST"/>
    <property type="match status" value="1"/>
</dbReference>
<proteinExistence type="predicted"/>
<sequence length="509" mass="54904">MLPLLLATLLAALGGGRRALGYPERGSVLRPPDVSYQSLPSDPNTTWVEVQHTAWGSGLLLDSTKALGTDECVAACLDDPECAWSAWCGLETGCTRLQPPMEYQDCWLYGANCTLAPLVGDSGPQVERDSGTDGCSAEPLSLLISTPVSRTTSFLAPTALALIKLNYSRSNSEEPMLPELKEHIAQCDALLSFGSSGLFGGGGGGASVGSAEHTLLSPEQMSPSLRDWLVNIQDVTVLRHPNGALQELGCGASACVYKALFRGEVVAAKEVDLGRSAAVQAAFLTEAERLHQLRHAHVVALYGVALAGSRGLILMEHCSGRDLHSGLQLKAFGTEERLFSWYRKGRRVALDTAKALNFLHSRSIVHFDIKSSNVLLTGTGTAKLADVGLARMQTRTFLTGLPHMVGTFSWVAPEVLLGGQSCTSAVDIYRRDVLADFGVVLWEPAETQIITGEHPKRGQMRMPRVPEECPQEASDLMVQCMSLDPEQRPTAQQVMQRLAALQNHQEHQP</sequence>
<dbReference type="InterPro" id="IPR000719">
    <property type="entry name" value="Prot_kinase_dom"/>
</dbReference>
<reference evidence="8 9" key="1">
    <citation type="journal article" date="2018" name="Plant J.">
        <title>Genome sequences of Chlorella sorokiniana UTEX 1602 and Micractinium conductrix SAG 241.80: implications to maltose excretion by a green alga.</title>
        <authorList>
            <person name="Arriola M.B."/>
            <person name="Velmurugan N."/>
            <person name="Zhang Y."/>
            <person name="Plunkett M.H."/>
            <person name="Hondzo H."/>
            <person name="Barney B.M."/>
        </authorList>
    </citation>
    <scope>NUCLEOTIDE SEQUENCE [LARGE SCALE GENOMIC DNA]</scope>
    <source>
        <strain evidence="9">UTEX 1602</strain>
    </source>
</reference>
<keyword evidence="8" id="KW-0675">Receptor</keyword>
<protein>
    <submittedName>
        <fullName evidence="8">Serine threonine-kinase receptor R831</fullName>
    </submittedName>
</protein>